<accession>A0ACD3B6Z0</accession>
<reference evidence="1 2" key="1">
    <citation type="journal article" date="2019" name="Nat. Ecol. Evol.">
        <title>Megaphylogeny resolves global patterns of mushroom evolution.</title>
        <authorList>
            <person name="Varga T."/>
            <person name="Krizsan K."/>
            <person name="Foldi C."/>
            <person name="Dima B."/>
            <person name="Sanchez-Garcia M."/>
            <person name="Sanchez-Ramirez S."/>
            <person name="Szollosi G.J."/>
            <person name="Szarkandi J.G."/>
            <person name="Papp V."/>
            <person name="Albert L."/>
            <person name="Andreopoulos W."/>
            <person name="Angelini C."/>
            <person name="Antonin V."/>
            <person name="Barry K.W."/>
            <person name="Bougher N.L."/>
            <person name="Buchanan P."/>
            <person name="Buyck B."/>
            <person name="Bense V."/>
            <person name="Catcheside P."/>
            <person name="Chovatia M."/>
            <person name="Cooper J."/>
            <person name="Damon W."/>
            <person name="Desjardin D."/>
            <person name="Finy P."/>
            <person name="Geml J."/>
            <person name="Haridas S."/>
            <person name="Hughes K."/>
            <person name="Justo A."/>
            <person name="Karasinski D."/>
            <person name="Kautmanova I."/>
            <person name="Kiss B."/>
            <person name="Kocsube S."/>
            <person name="Kotiranta H."/>
            <person name="LaButti K.M."/>
            <person name="Lechner B.E."/>
            <person name="Liimatainen K."/>
            <person name="Lipzen A."/>
            <person name="Lukacs Z."/>
            <person name="Mihaltcheva S."/>
            <person name="Morgado L.N."/>
            <person name="Niskanen T."/>
            <person name="Noordeloos M.E."/>
            <person name="Ohm R.A."/>
            <person name="Ortiz-Santana B."/>
            <person name="Ovrebo C."/>
            <person name="Racz N."/>
            <person name="Riley R."/>
            <person name="Savchenko A."/>
            <person name="Shiryaev A."/>
            <person name="Soop K."/>
            <person name="Spirin V."/>
            <person name="Szebenyi C."/>
            <person name="Tomsovsky M."/>
            <person name="Tulloss R.E."/>
            <person name="Uehling J."/>
            <person name="Grigoriev I.V."/>
            <person name="Vagvolgyi C."/>
            <person name="Papp T."/>
            <person name="Martin F.M."/>
            <person name="Miettinen O."/>
            <person name="Hibbett D.S."/>
            <person name="Nagy L.G."/>
        </authorList>
    </citation>
    <scope>NUCLEOTIDE SEQUENCE [LARGE SCALE GENOMIC DNA]</scope>
    <source>
        <strain evidence="1 2">NL-1719</strain>
    </source>
</reference>
<name>A0ACD3B6Z0_9AGAR</name>
<proteinExistence type="predicted"/>
<keyword evidence="2" id="KW-1185">Reference proteome</keyword>
<dbReference type="Proteomes" id="UP000308600">
    <property type="component" value="Unassembled WGS sequence"/>
</dbReference>
<protein>
    <submittedName>
        <fullName evidence="1">Uncharacterized protein</fullName>
    </submittedName>
</protein>
<dbReference type="EMBL" id="ML208272">
    <property type="protein sequence ID" value="TFK73848.1"/>
    <property type="molecule type" value="Genomic_DNA"/>
</dbReference>
<gene>
    <name evidence="1" type="ORF">BDN72DRAFT_956187</name>
</gene>
<organism evidence="1 2">
    <name type="scientific">Pluteus cervinus</name>
    <dbReference type="NCBI Taxonomy" id="181527"/>
    <lineage>
        <taxon>Eukaryota</taxon>
        <taxon>Fungi</taxon>
        <taxon>Dikarya</taxon>
        <taxon>Basidiomycota</taxon>
        <taxon>Agaricomycotina</taxon>
        <taxon>Agaricomycetes</taxon>
        <taxon>Agaricomycetidae</taxon>
        <taxon>Agaricales</taxon>
        <taxon>Pluteineae</taxon>
        <taxon>Pluteaceae</taxon>
        <taxon>Pluteus</taxon>
    </lineage>
</organism>
<sequence length="471" mass="52958">MKAHFPPFNALRARERPKEDPRIICGSPPRDGSEAVKQKVSFVPPPLTSSSLGPDPLGSISSKSRRRTRGSTRSKCPSKFASFDDCPQEIIDYIFSYHSPLSQPILKATTESINELTELMSWLLQVAPVNRKWSCAIVPLLRSTARLSTNIKHLPGQISFAQRNSSTIRRLVLDCRYPCGDSNADRNRIIVGFQECLAACTRLQILDIIYLNQLLWDHMTPAKQLTSSLLSGITSNNLHSIAIVSTNTMAHHILGSLPPQVVRTITDLEIQTYTGTNSTTHPTKFPSMKRLTLTHVIPQSFSELYNSLFVMTESNPGRESSSITELSLTSTYVGLPMLVDLLNINNIGAGLLYLHFEVRWMNPRKDFARAPGTILRLCPRLETFHFFAPCPTSTFNSIPSSLLELGVLIVPDAKLSAISDVDTIVQWSNDSARRRNVRKLVARWSLDDHRKRRDQRMFRRSTLGVELFFVE</sequence>
<evidence type="ECO:0000313" key="1">
    <source>
        <dbReference type="EMBL" id="TFK73848.1"/>
    </source>
</evidence>
<evidence type="ECO:0000313" key="2">
    <source>
        <dbReference type="Proteomes" id="UP000308600"/>
    </source>
</evidence>